<feature type="transmembrane region" description="Helical" evidence="1">
    <location>
        <begin position="65"/>
        <end position="84"/>
    </location>
</feature>
<dbReference type="OrthoDB" id="9113527at2"/>
<feature type="transmembrane region" description="Helical" evidence="1">
    <location>
        <begin position="6"/>
        <end position="34"/>
    </location>
</feature>
<evidence type="ECO:0000313" key="3">
    <source>
        <dbReference type="EMBL" id="SDI82964.1"/>
    </source>
</evidence>
<dbReference type="RefSeq" id="WP_143016674.1">
    <property type="nucleotide sequence ID" value="NZ_CADERL010000008.1"/>
</dbReference>
<evidence type="ECO:0000313" key="4">
    <source>
        <dbReference type="Proteomes" id="UP000199706"/>
    </source>
</evidence>
<accession>A0A1G8NRY5</accession>
<keyword evidence="1" id="KW-1133">Transmembrane helix</keyword>
<organism evidence="3 4">
    <name type="scientific">Paraburkholderia phenazinium</name>
    <dbReference type="NCBI Taxonomy" id="60549"/>
    <lineage>
        <taxon>Bacteria</taxon>
        <taxon>Pseudomonadati</taxon>
        <taxon>Pseudomonadota</taxon>
        <taxon>Betaproteobacteria</taxon>
        <taxon>Burkholderiales</taxon>
        <taxon>Burkholderiaceae</taxon>
        <taxon>Paraburkholderia</taxon>
    </lineage>
</organism>
<protein>
    <submittedName>
        <fullName evidence="3">Uncharacterized protein</fullName>
    </submittedName>
</protein>
<name>A0A1G8NRY5_9BURK</name>
<dbReference type="EMBL" id="FNCJ01000015">
    <property type="protein sequence ID" value="SDH93685.1"/>
    <property type="molecule type" value="Genomic_DNA"/>
</dbReference>
<evidence type="ECO:0000313" key="2">
    <source>
        <dbReference type="EMBL" id="SDH93685.1"/>
    </source>
</evidence>
<dbReference type="EMBL" id="FNCJ01000037">
    <property type="protein sequence ID" value="SDI82964.1"/>
    <property type="molecule type" value="Genomic_DNA"/>
</dbReference>
<gene>
    <name evidence="2" type="ORF">SAMN05216466_1151</name>
    <name evidence="3" type="ORF">SAMN05216466_1371</name>
</gene>
<evidence type="ECO:0000256" key="1">
    <source>
        <dbReference type="SAM" id="Phobius"/>
    </source>
</evidence>
<sequence>MAGVFAFLLYLFGDFCGNVVFVALHILGLGFLFFGSAGVGFYFLFMVWFGVFVGFIMVLAFPCFLIGLLASPLCGAALTFFAAAKKVSKESGLKTASF</sequence>
<dbReference type="Proteomes" id="UP000199706">
    <property type="component" value="Unassembled WGS sequence"/>
</dbReference>
<feature type="transmembrane region" description="Helical" evidence="1">
    <location>
        <begin position="41"/>
        <end position="59"/>
    </location>
</feature>
<reference evidence="3 4" key="1">
    <citation type="submission" date="2016-10" db="EMBL/GenBank/DDBJ databases">
        <authorList>
            <person name="de Groot N.N."/>
        </authorList>
    </citation>
    <scope>NUCLEOTIDE SEQUENCE [LARGE SCALE GENOMIC DNA]</scope>
    <source>
        <strain evidence="3 4">LMG 2247</strain>
    </source>
</reference>
<dbReference type="AlphaFoldDB" id="A0A1G8NRY5"/>
<keyword evidence="1" id="KW-0472">Membrane</keyword>
<keyword evidence="1" id="KW-0812">Transmembrane</keyword>
<proteinExistence type="predicted"/>